<dbReference type="AlphaFoldDB" id="A0A7V8JW83"/>
<keyword evidence="2 6" id="KW-0819">tRNA processing</keyword>
<dbReference type="Pfam" id="PF10396">
    <property type="entry name" value="TrmE_N"/>
    <property type="match status" value="1"/>
</dbReference>
<keyword evidence="6" id="KW-0378">Hydrolase</keyword>
<dbReference type="InterPro" id="IPR004520">
    <property type="entry name" value="GTPase_MnmE"/>
</dbReference>
<dbReference type="InterPro" id="IPR027368">
    <property type="entry name" value="MnmE_dom2"/>
</dbReference>
<keyword evidence="6" id="KW-0460">Magnesium</keyword>
<dbReference type="GO" id="GO:0030488">
    <property type="term" value="P:tRNA methylation"/>
    <property type="evidence" value="ECO:0007669"/>
    <property type="project" value="TreeGrafter"/>
</dbReference>
<feature type="binding site" evidence="6">
    <location>
        <begin position="247"/>
        <end position="252"/>
    </location>
    <ligand>
        <name>GTP</name>
        <dbReference type="ChEBI" id="CHEBI:37565"/>
    </ligand>
</feature>
<proteinExistence type="inferred from homology"/>
<dbReference type="HAMAP" id="MF_00379">
    <property type="entry name" value="GTPase_MnmE"/>
    <property type="match status" value="1"/>
</dbReference>
<evidence type="ECO:0000313" key="10">
    <source>
        <dbReference type="Proteomes" id="UP000462435"/>
    </source>
</evidence>
<evidence type="ECO:0000313" key="9">
    <source>
        <dbReference type="EMBL" id="KAF1048295.1"/>
    </source>
</evidence>
<dbReference type="SUPFAM" id="SSF52540">
    <property type="entry name" value="P-loop containing nucleoside triphosphate hydrolases"/>
    <property type="match status" value="1"/>
</dbReference>
<feature type="binding site" evidence="6">
    <location>
        <position position="98"/>
    </location>
    <ligand>
        <name>(6S)-5-formyl-5,6,7,8-tetrahydrofolate</name>
        <dbReference type="ChEBI" id="CHEBI:57457"/>
    </ligand>
</feature>
<feature type="domain" description="TrmE-type G" evidence="8">
    <location>
        <begin position="237"/>
        <end position="400"/>
    </location>
</feature>
<comment type="function">
    <text evidence="6">Exhibits a very high intrinsic GTPase hydrolysis rate. Involved in the addition of a carboxymethylaminomethyl (cmnm) group at the wobble position (U34) of certain tRNAs, forming tRNA-cmnm(5)s(2)U34.</text>
</comment>
<feature type="binding site" evidence="6">
    <location>
        <begin position="266"/>
        <end position="272"/>
    </location>
    <ligand>
        <name>GTP</name>
        <dbReference type="ChEBI" id="CHEBI:37565"/>
    </ligand>
</feature>
<feature type="binding site" evidence="6">
    <location>
        <position position="251"/>
    </location>
    <ligand>
        <name>Mg(2+)</name>
        <dbReference type="ChEBI" id="CHEBI:18420"/>
    </ligand>
</feature>
<protein>
    <recommendedName>
        <fullName evidence="6">tRNA modification GTPase MnmE</fullName>
        <ecNumber evidence="6">3.6.-.-</ecNumber>
    </recommendedName>
</protein>
<dbReference type="Pfam" id="PF12631">
    <property type="entry name" value="MnmE_helical"/>
    <property type="match status" value="1"/>
</dbReference>
<dbReference type="EC" id="3.6.-.-" evidence="6"/>
<dbReference type="NCBIfam" id="TIGR00231">
    <property type="entry name" value="small_GTP"/>
    <property type="match status" value="1"/>
</dbReference>
<dbReference type="InterPro" id="IPR031168">
    <property type="entry name" value="G_TrmE"/>
</dbReference>
<dbReference type="InterPro" id="IPR006073">
    <property type="entry name" value="GTP-bd"/>
</dbReference>
<feature type="binding site" evidence="6">
    <location>
        <begin position="291"/>
        <end position="294"/>
    </location>
    <ligand>
        <name>GTP</name>
        <dbReference type="ChEBI" id="CHEBI:37565"/>
    </ligand>
</feature>
<dbReference type="InterPro" id="IPR027417">
    <property type="entry name" value="P-loop_NTPase"/>
</dbReference>
<keyword evidence="4 6" id="KW-0630">Potassium</keyword>
<evidence type="ECO:0000256" key="2">
    <source>
        <dbReference type="ARBA" id="ARBA00022694"/>
    </source>
</evidence>
<dbReference type="GO" id="GO:0005525">
    <property type="term" value="F:GTP binding"/>
    <property type="evidence" value="ECO:0007669"/>
    <property type="project" value="UniProtKB-UniRule"/>
</dbReference>
<comment type="cofactor">
    <cofactor evidence="6">
        <name>K(+)</name>
        <dbReference type="ChEBI" id="CHEBI:29103"/>
    </cofactor>
    <text evidence="6">Binds 1 potassium ion per subunit.</text>
</comment>
<dbReference type="Gene3D" id="3.40.50.300">
    <property type="entry name" value="P-loop containing nucleotide triphosphate hydrolases"/>
    <property type="match status" value="1"/>
</dbReference>
<comment type="subunit">
    <text evidence="6">Homodimer. Heterotetramer of two MnmE and two MnmG subunits.</text>
</comment>
<reference evidence="10" key="1">
    <citation type="journal article" date="2020" name="MBio">
        <title>Horizontal gene transfer to a defensive symbiont with a reduced genome amongst a multipartite beetle microbiome.</title>
        <authorList>
            <person name="Waterworth S.C."/>
            <person name="Florez L.V."/>
            <person name="Rees E.R."/>
            <person name="Hertweck C."/>
            <person name="Kaltenpoth M."/>
            <person name="Kwan J.C."/>
        </authorList>
    </citation>
    <scope>NUCLEOTIDE SEQUENCE [LARGE SCALE GENOMIC DNA]</scope>
</reference>
<dbReference type="InterPro" id="IPR027266">
    <property type="entry name" value="TrmE/GcvT-like"/>
</dbReference>
<dbReference type="NCBIfam" id="TIGR00450">
    <property type="entry name" value="mnmE_trmE_thdF"/>
    <property type="match status" value="1"/>
</dbReference>
<dbReference type="PANTHER" id="PTHR42714">
    <property type="entry name" value="TRNA MODIFICATION GTPASE GTPBP3"/>
    <property type="match status" value="1"/>
</dbReference>
<dbReference type="InterPro" id="IPR005225">
    <property type="entry name" value="Small_GTP-bd"/>
</dbReference>
<evidence type="ECO:0000256" key="1">
    <source>
        <dbReference type="ARBA" id="ARBA00011043"/>
    </source>
</evidence>
<keyword evidence="6" id="KW-0963">Cytoplasm</keyword>
<dbReference type="GO" id="GO:0002098">
    <property type="term" value="P:tRNA wobble uridine modification"/>
    <property type="evidence" value="ECO:0007669"/>
    <property type="project" value="TreeGrafter"/>
</dbReference>
<evidence type="ECO:0000256" key="3">
    <source>
        <dbReference type="ARBA" id="ARBA00022741"/>
    </source>
</evidence>
<organism evidence="9 10">
    <name type="scientific">Herbaspirillum frisingense</name>
    <dbReference type="NCBI Taxonomy" id="92645"/>
    <lineage>
        <taxon>Bacteria</taxon>
        <taxon>Pseudomonadati</taxon>
        <taxon>Pseudomonadota</taxon>
        <taxon>Betaproteobacteria</taxon>
        <taxon>Burkholderiales</taxon>
        <taxon>Oxalobacteraceae</taxon>
        <taxon>Herbaspirillum</taxon>
    </lineage>
</organism>
<dbReference type="PROSITE" id="PS51709">
    <property type="entry name" value="G_TRME"/>
    <property type="match status" value="1"/>
</dbReference>
<feature type="binding site" evidence="6">
    <location>
        <position position="482"/>
    </location>
    <ligand>
        <name>(6S)-5-formyl-5,6,7,8-tetrahydrofolate</name>
        <dbReference type="ChEBI" id="CHEBI:57457"/>
    </ligand>
</feature>
<name>A0A7V8JW83_9BURK</name>
<dbReference type="InterPro" id="IPR018948">
    <property type="entry name" value="GTP-bd_TrmE_N"/>
</dbReference>
<feature type="binding site" evidence="6">
    <location>
        <position position="141"/>
    </location>
    <ligand>
        <name>(6S)-5-formyl-5,6,7,8-tetrahydrofolate</name>
        <dbReference type="ChEBI" id="CHEBI:57457"/>
    </ligand>
</feature>
<dbReference type="PANTHER" id="PTHR42714:SF2">
    <property type="entry name" value="TRNA MODIFICATION GTPASE GTPBP3, MITOCHONDRIAL"/>
    <property type="match status" value="1"/>
</dbReference>
<dbReference type="NCBIfam" id="NF003661">
    <property type="entry name" value="PRK05291.1-3"/>
    <property type="match status" value="1"/>
</dbReference>
<gene>
    <name evidence="6 9" type="primary">mnmE</name>
    <name evidence="6" type="synonym">trmE</name>
    <name evidence="9" type="ORF">GAK35_00320</name>
</gene>
<comment type="subcellular location">
    <subcellularLocation>
        <location evidence="6">Cytoplasm</location>
    </subcellularLocation>
</comment>
<dbReference type="GO" id="GO:0005829">
    <property type="term" value="C:cytosol"/>
    <property type="evidence" value="ECO:0007669"/>
    <property type="project" value="TreeGrafter"/>
</dbReference>
<accession>A0A7V8JW83</accession>
<evidence type="ECO:0000259" key="8">
    <source>
        <dbReference type="PROSITE" id="PS51709"/>
    </source>
</evidence>
<evidence type="ECO:0000256" key="6">
    <source>
        <dbReference type="HAMAP-Rule" id="MF_00379"/>
    </source>
</evidence>
<dbReference type="InterPro" id="IPR025867">
    <property type="entry name" value="MnmE_helical"/>
</dbReference>
<sequence length="482" mass="51874">MQTRFRPTTQDNNYSQMTFDSSPIAAIATAPGRGGIGVVRISGKNLAPVIAALCGRDSLQPRHATYLPFRRADGGMIDQGLAIHFPAPHSYTGEDVLELQGHGGPVVMQMLLARCLEAGAGVGLRLAEPGEFTQRAFLNDKIDLAQAEAVADLIEATTEAAAKSASESLSGAFSKVIHELVEQVTSLRMLVEATLDFPEEEIDFLKQSDARGRLATIRATLEDVFKHAAQGALLRDGLNAVLAGKPNVGKSSLLNVLAGSDVAIVTPIAGTTRDKVTQTIQIEGMPLNIIDTAGIREAEEDGSGPDEVERIGIERTWVEVAKADVILHMLDADRGPTLEDEKITARFPEGVPIIRIWNKIDRSGHKAAVDQMPDATHVYISASEGQGVGLLRGELLRIAGWQQTVESRYLARERHLLALKAAGEHLEQAATHAALDNEAGEHALDLFAEELRLAQERLSGITGKFTPDDLLGVIFSRFCIGK</sequence>
<dbReference type="CDD" id="cd14858">
    <property type="entry name" value="TrmE_N"/>
    <property type="match status" value="1"/>
</dbReference>
<feature type="binding site" evidence="6">
    <location>
        <position position="40"/>
    </location>
    <ligand>
        <name>(6S)-5-formyl-5,6,7,8-tetrahydrofolate</name>
        <dbReference type="ChEBI" id="CHEBI:57457"/>
    </ligand>
</feature>
<feature type="binding site" evidence="6">
    <location>
        <position position="268"/>
    </location>
    <ligand>
        <name>K(+)</name>
        <dbReference type="ChEBI" id="CHEBI:29103"/>
    </ligand>
</feature>
<dbReference type="CDD" id="cd04164">
    <property type="entry name" value="trmE"/>
    <property type="match status" value="1"/>
</dbReference>
<feature type="binding site" evidence="6">
    <location>
        <position position="272"/>
    </location>
    <ligand>
        <name>Mg(2+)</name>
        <dbReference type="ChEBI" id="CHEBI:18420"/>
    </ligand>
</feature>
<dbReference type="GO" id="GO:0046872">
    <property type="term" value="F:metal ion binding"/>
    <property type="evidence" value="ECO:0007669"/>
    <property type="project" value="UniProtKB-KW"/>
</dbReference>
<keyword evidence="3 6" id="KW-0547">Nucleotide-binding</keyword>
<dbReference type="EMBL" id="WNDX01000005">
    <property type="protein sequence ID" value="KAF1048295.1"/>
    <property type="molecule type" value="Genomic_DNA"/>
</dbReference>
<dbReference type="Proteomes" id="UP000462435">
    <property type="component" value="Unassembled WGS sequence"/>
</dbReference>
<dbReference type="GO" id="GO:0003924">
    <property type="term" value="F:GTPase activity"/>
    <property type="evidence" value="ECO:0007669"/>
    <property type="project" value="UniProtKB-UniRule"/>
</dbReference>
<feature type="binding site" evidence="6">
    <location>
        <position position="247"/>
    </location>
    <ligand>
        <name>K(+)</name>
        <dbReference type="ChEBI" id="CHEBI:29103"/>
    </ligand>
</feature>
<feature type="binding site" evidence="6">
    <location>
        <position position="266"/>
    </location>
    <ligand>
        <name>K(+)</name>
        <dbReference type="ChEBI" id="CHEBI:29103"/>
    </ligand>
</feature>
<feature type="binding site" evidence="6">
    <location>
        <position position="271"/>
    </location>
    <ligand>
        <name>K(+)</name>
        <dbReference type="ChEBI" id="CHEBI:29103"/>
    </ligand>
</feature>
<keyword evidence="6" id="KW-0479">Metal-binding</keyword>
<comment type="similarity">
    <text evidence="1 6 7">Belongs to the TRAFAC class TrmE-Era-EngA-EngB-Septin-like GTPase superfamily. TrmE GTPase family.</text>
</comment>
<keyword evidence="5 6" id="KW-0342">GTP-binding</keyword>
<dbReference type="PRINTS" id="PR00326">
    <property type="entry name" value="GTP1OBG"/>
</dbReference>
<dbReference type="Gene3D" id="1.20.120.430">
    <property type="entry name" value="tRNA modification GTPase MnmE domain 2"/>
    <property type="match status" value="1"/>
</dbReference>
<comment type="caution">
    <text evidence="9">The sequence shown here is derived from an EMBL/GenBank/DDBJ whole genome shotgun (WGS) entry which is preliminary data.</text>
</comment>
<evidence type="ECO:0000256" key="5">
    <source>
        <dbReference type="ARBA" id="ARBA00023134"/>
    </source>
</evidence>
<comment type="caution">
    <text evidence="6">Lacks conserved residue(s) required for the propagation of feature annotation.</text>
</comment>
<dbReference type="Pfam" id="PF01926">
    <property type="entry name" value="MMR_HSR1"/>
    <property type="match status" value="1"/>
</dbReference>
<evidence type="ECO:0000256" key="4">
    <source>
        <dbReference type="ARBA" id="ARBA00022958"/>
    </source>
</evidence>
<evidence type="ECO:0000256" key="7">
    <source>
        <dbReference type="RuleBase" id="RU003313"/>
    </source>
</evidence>
<dbReference type="Gene3D" id="3.30.1360.120">
    <property type="entry name" value="Probable tRNA modification gtpase trme, domain 1"/>
    <property type="match status" value="1"/>
</dbReference>